<dbReference type="GO" id="GO:0005096">
    <property type="term" value="F:GTPase activator activity"/>
    <property type="evidence" value="ECO:0007669"/>
    <property type="project" value="TreeGrafter"/>
</dbReference>
<keyword evidence="1" id="KW-0175">Coiled coil</keyword>
<feature type="coiled-coil region" evidence="1">
    <location>
        <begin position="179"/>
        <end position="206"/>
    </location>
</feature>
<gene>
    <name evidence="4" type="ORF">EZS28_007653</name>
</gene>
<dbReference type="Pfam" id="PF00566">
    <property type="entry name" value="RabGAP-TBC"/>
    <property type="match status" value="1"/>
</dbReference>
<feature type="region of interest" description="Disordered" evidence="2">
    <location>
        <begin position="670"/>
        <end position="719"/>
    </location>
</feature>
<dbReference type="PROSITE" id="PS50086">
    <property type="entry name" value="TBC_RABGAP"/>
    <property type="match status" value="1"/>
</dbReference>
<dbReference type="SMART" id="SM00164">
    <property type="entry name" value="TBC"/>
    <property type="match status" value="1"/>
</dbReference>
<dbReference type="EMBL" id="SNRW01001332">
    <property type="protein sequence ID" value="KAA6396823.1"/>
    <property type="molecule type" value="Genomic_DNA"/>
</dbReference>
<evidence type="ECO:0000313" key="5">
    <source>
        <dbReference type="Proteomes" id="UP000324800"/>
    </source>
</evidence>
<feature type="compositionally biased region" description="Low complexity" evidence="2">
    <location>
        <begin position="40"/>
        <end position="49"/>
    </location>
</feature>
<dbReference type="Gene3D" id="1.10.8.270">
    <property type="entry name" value="putative rabgap domain of human tbc1 domain family member 14 like domains"/>
    <property type="match status" value="1"/>
</dbReference>
<dbReference type="Gene3D" id="1.10.472.80">
    <property type="entry name" value="Ypt/Rab-GAP domain of gyp1p, domain 3"/>
    <property type="match status" value="1"/>
</dbReference>
<accession>A0A5J4WQ42</accession>
<feature type="compositionally biased region" description="Polar residues" evidence="2">
    <location>
        <begin position="344"/>
        <end position="357"/>
    </location>
</feature>
<proteinExistence type="predicted"/>
<comment type="caution">
    <text evidence="4">The sequence shown here is derived from an EMBL/GenBank/DDBJ whole genome shotgun (WGS) entry which is preliminary data.</text>
</comment>
<dbReference type="PANTHER" id="PTHR22957">
    <property type="entry name" value="TBC1 DOMAIN FAMILY MEMBER GTPASE-ACTIVATING PROTEIN"/>
    <property type="match status" value="1"/>
</dbReference>
<feature type="domain" description="Rab-GAP TBC" evidence="3">
    <location>
        <begin position="1"/>
        <end position="310"/>
    </location>
</feature>
<protein>
    <recommendedName>
        <fullName evidence="3">Rab-GAP TBC domain-containing protein</fullName>
    </recommendedName>
</protein>
<organism evidence="4 5">
    <name type="scientific">Streblomastix strix</name>
    <dbReference type="NCBI Taxonomy" id="222440"/>
    <lineage>
        <taxon>Eukaryota</taxon>
        <taxon>Metamonada</taxon>
        <taxon>Preaxostyla</taxon>
        <taxon>Oxymonadida</taxon>
        <taxon>Streblomastigidae</taxon>
        <taxon>Streblomastix</taxon>
    </lineage>
</organism>
<evidence type="ECO:0000256" key="2">
    <source>
        <dbReference type="SAM" id="MobiDB-lite"/>
    </source>
</evidence>
<dbReference type="AlphaFoldDB" id="A0A5J4WQ42"/>
<reference evidence="4 5" key="1">
    <citation type="submission" date="2019-03" db="EMBL/GenBank/DDBJ databases">
        <title>Single cell metagenomics reveals metabolic interactions within the superorganism composed of flagellate Streblomastix strix and complex community of Bacteroidetes bacteria on its surface.</title>
        <authorList>
            <person name="Treitli S.C."/>
            <person name="Kolisko M."/>
            <person name="Husnik F."/>
            <person name="Keeling P."/>
            <person name="Hampl V."/>
        </authorList>
    </citation>
    <scope>NUCLEOTIDE SEQUENCE [LARGE SCALE GENOMIC DNA]</scope>
    <source>
        <strain evidence="4">ST1C</strain>
    </source>
</reference>
<sequence length="719" mass="82865">MSLTMQYITLLTQLESLEVASQSNDSIDDNKDKKQNASVNNEKQQQNNKEAPKQKEQQTTNLIPSTLAESLRRVELDIVRTDREQETMNASASAFLAASRRILRAHVIHDQILGYVQGMNDLTSLILHIFCGNEVHSYFALQSLLCAMRPLFLCTSESAPHLLKLIYRALSSEVGDPELAEKLGNMKDLEHSKKRKERQLRRETNLKINELNVDTPKKELIQQQQIINEKEQQLNVHIDSDINNQQLNKENEQSQKVNRMILPHVQHGEQRDFIDASDLSFIFPMIILLFKRELEFDDAATLWEGIISFGELEREMRVKQEGDQIGLGYGWGWNILKNRKQPDILSQNNQPSKRISSSPPPHQQSEREQQHSKSHSQSPMTNIHPQQPIQSTPSYPSLILLPFIVLSILIEHRQIFLSPLCKQLSDVMTALGALRGRYYNPRRLLLDALILYIRMRIHVNNIEKGIQQRRIKRSRRHQLKKQIDSPIVEIKDEQNKIDHKYKKEEEGSSDSEDLEDTSEDDIPLSLLFIEGWGISSLGRMRWKPRLKKTYRRREQILKEQLQMQKRYGIIQRNRNKQRGPWKNSVIAKAATATAITVGSFIGAVGLFAWHYVKSNLNLQTPQQIQRSIQERVGHNNGNKDEQQLRDQEETDIIRTLQISLKEQYANQNEINILPPPKSPQLPLVTPDRISSPTSSPSTSPSSRPKVIFSPPPQILPKTQ</sequence>
<dbReference type="OrthoDB" id="10264062at2759"/>
<evidence type="ECO:0000259" key="3">
    <source>
        <dbReference type="PROSITE" id="PS50086"/>
    </source>
</evidence>
<evidence type="ECO:0000256" key="1">
    <source>
        <dbReference type="SAM" id="Coils"/>
    </source>
</evidence>
<feature type="compositionally biased region" description="Polar residues" evidence="2">
    <location>
        <begin position="375"/>
        <end position="389"/>
    </location>
</feature>
<feature type="compositionally biased region" description="Low complexity" evidence="2">
    <location>
        <begin position="690"/>
        <end position="702"/>
    </location>
</feature>
<evidence type="ECO:0000313" key="4">
    <source>
        <dbReference type="EMBL" id="KAA6396823.1"/>
    </source>
</evidence>
<dbReference type="Proteomes" id="UP000324800">
    <property type="component" value="Unassembled WGS sequence"/>
</dbReference>
<dbReference type="InterPro" id="IPR000195">
    <property type="entry name" value="Rab-GAP-TBC_dom"/>
</dbReference>
<feature type="compositionally biased region" description="Acidic residues" evidence="2">
    <location>
        <begin position="507"/>
        <end position="518"/>
    </location>
</feature>
<feature type="compositionally biased region" description="Pro residues" evidence="2">
    <location>
        <begin position="709"/>
        <end position="719"/>
    </location>
</feature>
<feature type="region of interest" description="Disordered" evidence="2">
    <location>
        <begin position="498"/>
        <end position="518"/>
    </location>
</feature>
<dbReference type="InterPro" id="IPR035969">
    <property type="entry name" value="Rab-GAP_TBC_sf"/>
</dbReference>
<name>A0A5J4WQ42_9EUKA</name>
<dbReference type="SUPFAM" id="SSF47923">
    <property type="entry name" value="Ypt/Rab-GAP domain of gyp1p"/>
    <property type="match status" value="2"/>
</dbReference>
<feature type="region of interest" description="Disordered" evidence="2">
    <location>
        <begin position="20"/>
        <end position="64"/>
    </location>
</feature>
<feature type="region of interest" description="Disordered" evidence="2">
    <location>
        <begin position="344"/>
        <end position="389"/>
    </location>
</feature>